<evidence type="ECO:0000313" key="2">
    <source>
        <dbReference type="EMBL" id="HDR50545.1"/>
    </source>
</evidence>
<feature type="non-terminal residue" evidence="2">
    <location>
        <position position="149"/>
    </location>
</feature>
<keyword evidence="1" id="KW-0812">Transmembrane</keyword>
<protein>
    <submittedName>
        <fullName evidence="2">DUF4131 domain-containing protein</fullName>
    </submittedName>
</protein>
<gene>
    <name evidence="2" type="ORF">ENN90_02840</name>
</gene>
<feature type="transmembrane region" description="Helical" evidence="1">
    <location>
        <begin position="59"/>
        <end position="79"/>
    </location>
</feature>
<dbReference type="EMBL" id="DSDK01000160">
    <property type="protein sequence ID" value="HDR50545.1"/>
    <property type="molecule type" value="Genomic_DNA"/>
</dbReference>
<comment type="caution">
    <text evidence="2">The sequence shown here is derived from an EMBL/GenBank/DDBJ whole genome shotgun (WGS) entry which is preliminary data.</text>
</comment>
<keyword evidence="1" id="KW-0472">Membrane</keyword>
<organism evidence="2">
    <name type="scientific">Mariniphaga anaerophila</name>
    <dbReference type="NCBI Taxonomy" id="1484053"/>
    <lineage>
        <taxon>Bacteria</taxon>
        <taxon>Pseudomonadati</taxon>
        <taxon>Bacteroidota</taxon>
        <taxon>Bacteroidia</taxon>
        <taxon>Marinilabiliales</taxon>
        <taxon>Prolixibacteraceae</taxon>
        <taxon>Mariniphaga</taxon>
    </lineage>
</organism>
<keyword evidence="1" id="KW-1133">Transmembrane helix</keyword>
<proteinExistence type="predicted"/>
<sequence length="149" mass="16696">MDKTVQRIPLLRLTAALATGVFAGSVVQINSILLLVILLALTGFLVWLNFNYNYRISTVFGIVGHLSIAVAGMLAFNIYNRKPVFFAEGQFSAVVLEIIQEKPNSWQSVLKINAFYRNDSVFETSEKVMVYFAKSEEAEKLKPGEIVLF</sequence>
<dbReference type="AlphaFoldDB" id="A0A831LSI2"/>
<name>A0A831LSI2_9BACT</name>
<reference evidence="2" key="1">
    <citation type="journal article" date="2020" name="mSystems">
        <title>Genome- and Community-Level Interaction Insights into Carbon Utilization and Element Cycling Functions of Hydrothermarchaeota in Hydrothermal Sediment.</title>
        <authorList>
            <person name="Zhou Z."/>
            <person name="Liu Y."/>
            <person name="Xu W."/>
            <person name="Pan J."/>
            <person name="Luo Z.H."/>
            <person name="Li M."/>
        </authorList>
    </citation>
    <scope>NUCLEOTIDE SEQUENCE [LARGE SCALE GENOMIC DNA]</scope>
    <source>
        <strain evidence="2">SpSt-1217</strain>
    </source>
</reference>
<accession>A0A831LSI2</accession>
<dbReference type="Proteomes" id="UP000886047">
    <property type="component" value="Unassembled WGS sequence"/>
</dbReference>
<evidence type="ECO:0000256" key="1">
    <source>
        <dbReference type="SAM" id="Phobius"/>
    </source>
</evidence>